<evidence type="ECO:0000256" key="5">
    <source>
        <dbReference type="RuleBase" id="RU363076"/>
    </source>
</evidence>
<dbReference type="GO" id="GO:0005743">
    <property type="term" value="C:mitochondrial inner membrane"/>
    <property type="evidence" value="ECO:0007669"/>
    <property type="project" value="UniProtKB-SubCell"/>
</dbReference>
<keyword evidence="5" id="KW-0496">Mitochondrion</keyword>
<evidence type="ECO:0000256" key="4">
    <source>
        <dbReference type="ARBA" id="ARBA00023136"/>
    </source>
</evidence>
<organism evidence="7">
    <name type="scientific">Micromonas pusilla (strain CCMP1545)</name>
    <name type="common">Picoplanktonic green alga</name>
    <dbReference type="NCBI Taxonomy" id="564608"/>
    <lineage>
        <taxon>Eukaryota</taxon>
        <taxon>Viridiplantae</taxon>
        <taxon>Chlorophyta</taxon>
        <taxon>Mamiellophyceae</taxon>
        <taxon>Mamiellales</taxon>
        <taxon>Mamiellaceae</taxon>
        <taxon>Micromonas</taxon>
    </lineage>
</organism>
<dbReference type="PROSITE" id="PS50895">
    <property type="entry name" value="SURF1"/>
    <property type="match status" value="1"/>
</dbReference>
<keyword evidence="4" id="KW-0472">Membrane</keyword>
<gene>
    <name evidence="6" type="ORF">MICPUCDRAFT_60654</name>
</gene>
<dbReference type="Pfam" id="PF02104">
    <property type="entry name" value="SURF1"/>
    <property type="match status" value="1"/>
</dbReference>
<dbReference type="InterPro" id="IPR002994">
    <property type="entry name" value="Surf1/Shy1"/>
</dbReference>
<proteinExistence type="inferred from homology"/>
<dbReference type="AlphaFoldDB" id="C1MZ98"/>
<evidence type="ECO:0000256" key="2">
    <source>
        <dbReference type="ARBA" id="ARBA00022692"/>
    </source>
</evidence>
<dbReference type="PANTHER" id="PTHR23427:SF2">
    <property type="entry name" value="SURFEIT LOCUS PROTEIN 1"/>
    <property type="match status" value="1"/>
</dbReference>
<dbReference type="EMBL" id="GG663743">
    <property type="protein sequence ID" value="EEH54827.1"/>
    <property type="molecule type" value="Genomic_DNA"/>
</dbReference>
<keyword evidence="7" id="KW-1185">Reference proteome</keyword>
<dbReference type="eggNOG" id="KOG1563">
    <property type="taxonomic scope" value="Eukaryota"/>
</dbReference>
<comment type="subcellular location">
    <subcellularLocation>
        <location evidence="1">Membrane</location>
    </subcellularLocation>
    <subcellularLocation>
        <location evidence="5">Mitochondrion inner membrane</location>
        <topology evidence="5">Multi-pass membrane protein</topology>
    </subcellularLocation>
</comment>
<evidence type="ECO:0000313" key="6">
    <source>
        <dbReference type="EMBL" id="EEH54827.1"/>
    </source>
</evidence>
<name>C1MZ98_MICPC</name>
<evidence type="ECO:0000313" key="7">
    <source>
        <dbReference type="Proteomes" id="UP000001876"/>
    </source>
</evidence>
<keyword evidence="5" id="KW-0999">Mitochondrion inner membrane</keyword>
<dbReference type="Proteomes" id="UP000001876">
    <property type="component" value="Unassembled WGS sequence"/>
</dbReference>
<keyword evidence="2" id="KW-0812">Transmembrane</keyword>
<dbReference type="CDD" id="cd06662">
    <property type="entry name" value="SURF1"/>
    <property type="match status" value="1"/>
</dbReference>
<dbReference type="STRING" id="564608.C1MZ98"/>
<dbReference type="OrthoDB" id="10040024at2759"/>
<comment type="similarity">
    <text evidence="5">Belongs to the SURF1 family.</text>
</comment>
<evidence type="ECO:0000256" key="3">
    <source>
        <dbReference type="ARBA" id="ARBA00022989"/>
    </source>
</evidence>
<dbReference type="PANTHER" id="PTHR23427">
    <property type="entry name" value="SURFEIT LOCUS PROTEIN"/>
    <property type="match status" value="1"/>
</dbReference>
<sequence>MSRRAARVATLAVAARASASSAIGASRAAPSVGTLAPIFAPRPKISPPNRAGGIDARGFAGVAAAPRNAPTGASTSKDGGGRSWLSVAAIASPSVVCAFLCKWQLDRYELKKTAIDARDAALAAPPLTSRDLADLARRGEKPKEYAPIALEGTLETSKTVHIAPRTRSVYGSPMPGSVVLTAMRPRSPRGAPVVLVNRGWVPTDWEEPKGGTCLKTSGVTRAGETPGYFTPTNSPEKNEWHWVDLPAILRHLKLPEDTPLAQVAHDGDADRGTAAPTSYPAPVALADVRAFKVSPSDHVNYAATWGSLCVATAGLAAYALYGGRGGGANAAKKAARAIGG</sequence>
<keyword evidence="3" id="KW-1133">Transmembrane helix</keyword>
<dbReference type="KEGG" id="mpp:MICPUCDRAFT_60654"/>
<accession>C1MZ98</accession>
<dbReference type="OMA" id="HRNYALI"/>
<comment type="function">
    <text evidence="5">Probably involved in the biogenesis of the COX complex.</text>
</comment>
<dbReference type="GeneID" id="9686360"/>
<dbReference type="InterPro" id="IPR045214">
    <property type="entry name" value="Surf1/Surf4"/>
</dbReference>
<protein>
    <recommendedName>
        <fullName evidence="5">SURF1-like protein</fullName>
    </recommendedName>
</protein>
<dbReference type="RefSeq" id="XP_003061177.1">
    <property type="nucleotide sequence ID" value="XM_003061131.1"/>
</dbReference>
<evidence type="ECO:0000256" key="1">
    <source>
        <dbReference type="ARBA" id="ARBA00004370"/>
    </source>
</evidence>
<reference evidence="6 7" key="1">
    <citation type="journal article" date="2009" name="Science">
        <title>Green evolution and dynamic adaptations revealed by genomes of the marine picoeukaryotes Micromonas.</title>
        <authorList>
            <person name="Worden A.Z."/>
            <person name="Lee J.H."/>
            <person name="Mock T."/>
            <person name="Rouze P."/>
            <person name="Simmons M.P."/>
            <person name="Aerts A.L."/>
            <person name="Allen A.E."/>
            <person name="Cuvelier M.L."/>
            <person name="Derelle E."/>
            <person name="Everett M.V."/>
            <person name="Foulon E."/>
            <person name="Grimwood J."/>
            <person name="Gundlach H."/>
            <person name="Henrissat B."/>
            <person name="Napoli C."/>
            <person name="McDonald S.M."/>
            <person name="Parker M.S."/>
            <person name="Rombauts S."/>
            <person name="Salamov A."/>
            <person name="Von Dassow P."/>
            <person name="Badger J.H."/>
            <person name="Coutinho P.M."/>
            <person name="Demir E."/>
            <person name="Dubchak I."/>
            <person name="Gentemann C."/>
            <person name="Eikrem W."/>
            <person name="Gready J.E."/>
            <person name="John U."/>
            <person name="Lanier W."/>
            <person name="Lindquist E.A."/>
            <person name="Lucas S."/>
            <person name="Mayer K.F."/>
            <person name="Moreau H."/>
            <person name="Not F."/>
            <person name="Otillar R."/>
            <person name="Panaud O."/>
            <person name="Pangilinan J."/>
            <person name="Paulsen I."/>
            <person name="Piegu B."/>
            <person name="Poliakov A."/>
            <person name="Robbens S."/>
            <person name="Schmutz J."/>
            <person name="Toulza E."/>
            <person name="Wyss T."/>
            <person name="Zelensky A."/>
            <person name="Zhou K."/>
            <person name="Armbrust E.V."/>
            <person name="Bhattacharya D."/>
            <person name="Goodenough U.W."/>
            <person name="Van de Peer Y."/>
            <person name="Grigoriev I.V."/>
        </authorList>
    </citation>
    <scope>NUCLEOTIDE SEQUENCE [LARGE SCALE GENOMIC DNA]</scope>
    <source>
        <strain evidence="6 7">CCMP1545</strain>
    </source>
</reference>